<evidence type="ECO:0000256" key="1">
    <source>
        <dbReference type="SAM" id="Coils"/>
    </source>
</evidence>
<feature type="transmembrane region" description="Helical" evidence="2">
    <location>
        <begin position="7"/>
        <end position="25"/>
    </location>
</feature>
<dbReference type="AlphaFoldDB" id="A0A919S1G2"/>
<gene>
    <name evidence="3" type="ORF">CPJCM30710_23550</name>
</gene>
<name>A0A919S1G2_9CLOT</name>
<sequence length="195" mass="22641">MNKKIRGFIVIFSTIISVVIMLKFGSLSHIEDNKNANISKKDVIQESEKEQEKVNVAEVPKVENDIEKHEKQNNNLVKKEESKKNINKVDKENTQRVYTDESEPSAPVVSIFKIEKDNISNKMSLENKAKLAYLSRKLSTIDYGKIQEYMNGKDEFKAATEIFKILKVRLQINEYEEVKNILRPYIDVDFIDNNI</sequence>
<keyword evidence="1" id="KW-0175">Coiled coil</keyword>
<protein>
    <submittedName>
        <fullName evidence="3">Uncharacterized protein</fullName>
    </submittedName>
</protein>
<keyword evidence="2" id="KW-0472">Membrane</keyword>
<dbReference type="EMBL" id="BOPZ01000020">
    <property type="protein sequence ID" value="GIM29689.1"/>
    <property type="molecule type" value="Genomic_DNA"/>
</dbReference>
<organism evidence="3 4">
    <name type="scientific">Clostridium polyendosporum</name>
    <dbReference type="NCBI Taxonomy" id="69208"/>
    <lineage>
        <taxon>Bacteria</taxon>
        <taxon>Bacillati</taxon>
        <taxon>Bacillota</taxon>
        <taxon>Clostridia</taxon>
        <taxon>Eubacteriales</taxon>
        <taxon>Clostridiaceae</taxon>
        <taxon>Clostridium</taxon>
    </lineage>
</organism>
<evidence type="ECO:0000256" key="2">
    <source>
        <dbReference type="SAM" id="Phobius"/>
    </source>
</evidence>
<comment type="caution">
    <text evidence="3">The sequence shown here is derived from an EMBL/GenBank/DDBJ whole genome shotgun (WGS) entry which is preliminary data.</text>
</comment>
<accession>A0A919S1G2</accession>
<keyword evidence="4" id="KW-1185">Reference proteome</keyword>
<keyword evidence="2" id="KW-1133">Transmembrane helix</keyword>
<keyword evidence="2" id="KW-0812">Transmembrane</keyword>
<feature type="coiled-coil region" evidence="1">
    <location>
        <begin position="59"/>
        <end position="86"/>
    </location>
</feature>
<evidence type="ECO:0000313" key="3">
    <source>
        <dbReference type="EMBL" id="GIM29689.1"/>
    </source>
</evidence>
<dbReference type="RefSeq" id="WP_212904380.1">
    <property type="nucleotide sequence ID" value="NZ_BOPZ01000020.1"/>
</dbReference>
<evidence type="ECO:0000313" key="4">
    <source>
        <dbReference type="Proteomes" id="UP000679179"/>
    </source>
</evidence>
<proteinExistence type="predicted"/>
<dbReference type="Proteomes" id="UP000679179">
    <property type="component" value="Unassembled WGS sequence"/>
</dbReference>
<reference evidence="3" key="1">
    <citation type="submission" date="2021-03" db="EMBL/GenBank/DDBJ databases">
        <title>Taxonomic study of Clostridium polyendosporum from meadow-gley soil under rice.</title>
        <authorList>
            <person name="Kobayashi H."/>
            <person name="Tanizawa Y."/>
            <person name="Yagura M."/>
        </authorList>
    </citation>
    <scope>NUCLEOTIDE SEQUENCE</scope>
    <source>
        <strain evidence="3">JCM 30710</strain>
    </source>
</reference>